<dbReference type="AlphaFoldDB" id="U1LZL3"/>
<dbReference type="eggNOG" id="COG1266">
    <property type="taxonomic scope" value="Bacteria"/>
</dbReference>
<dbReference type="PATRIC" id="fig|1345023.5.peg.1213"/>
<evidence type="ECO:0000313" key="4">
    <source>
        <dbReference type="Proteomes" id="UP000016464"/>
    </source>
</evidence>
<keyword evidence="1" id="KW-0812">Transmembrane</keyword>
<dbReference type="GO" id="GO:0004175">
    <property type="term" value="F:endopeptidase activity"/>
    <property type="evidence" value="ECO:0007669"/>
    <property type="project" value="UniProtKB-ARBA"/>
</dbReference>
<evidence type="ECO:0000313" key="3">
    <source>
        <dbReference type="EMBL" id="ERG67812.1"/>
    </source>
</evidence>
<dbReference type="PANTHER" id="PTHR39430:SF1">
    <property type="entry name" value="PROTEASE"/>
    <property type="match status" value="1"/>
</dbReference>
<feature type="transmembrane region" description="Helical" evidence="1">
    <location>
        <begin position="144"/>
        <end position="166"/>
    </location>
</feature>
<organism evidence="3 4">
    <name type="scientific">Exiguobacterium chiriqhucha RW-2</name>
    <dbReference type="NCBI Taxonomy" id="1345023"/>
    <lineage>
        <taxon>Bacteria</taxon>
        <taxon>Bacillati</taxon>
        <taxon>Bacillota</taxon>
        <taxon>Bacilli</taxon>
        <taxon>Bacillales</taxon>
        <taxon>Bacillales Family XII. Incertae Sedis</taxon>
        <taxon>Exiguobacterium</taxon>
    </lineage>
</organism>
<keyword evidence="1" id="KW-0472">Membrane</keyword>
<feature type="transmembrane region" description="Helical" evidence="1">
    <location>
        <begin position="7"/>
        <end position="31"/>
    </location>
</feature>
<feature type="domain" description="CAAX prenyl protease 2/Lysostaphin resistance protein A-like" evidence="2">
    <location>
        <begin position="109"/>
        <end position="207"/>
    </location>
</feature>
<proteinExistence type="predicted"/>
<protein>
    <recommendedName>
        <fullName evidence="2">CAAX prenyl protease 2/Lysostaphin resistance protein A-like domain-containing protein</fullName>
    </recommendedName>
</protein>
<reference evidence="3 4" key="1">
    <citation type="journal article" date="2013" name="Genome Announc.">
        <title>Draft Genome Sequence of Exiguobacterium pavilionensis Strain RW-2, with Wide Thermal, Salinity, and pH Tolerance, Isolated from Modern Freshwater Microbialites.</title>
        <authorList>
            <person name="White R.A.III."/>
            <person name="Grassa C.J."/>
            <person name="Suttle C.A."/>
        </authorList>
    </citation>
    <scope>NUCLEOTIDE SEQUENCE [LARGE SCALE GENOMIC DNA]</scope>
    <source>
        <strain evidence="3 4">RW-2</strain>
    </source>
</reference>
<feature type="transmembrane region" description="Helical" evidence="1">
    <location>
        <begin position="103"/>
        <end position="123"/>
    </location>
</feature>
<name>U1LZL3_9BACL</name>
<gene>
    <name evidence="3" type="ORF">M467_11020</name>
</gene>
<dbReference type="RefSeq" id="WP_021066378.1">
    <property type="nucleotide sequence ID" value="NZ_ATCL01000014.1"/>
</dbReference>
<keyword evidence="1" id="KW-1133">Transmembrane helix</keyword>
<dbReference type="PANTHER" id="PTHR39430">
    <property type="entry name" value="MEMBRANE-ASSOCIATED PROTEASE-RELATED"/>
    <property type="match status" value="1"/>
</dbReference>
<dbReference type="Pfam" id="PF02517">
    <property type="entry name" value="Rce1-like"/>
    <property type="match status" value="1"/>
</dbReference>
<feature type="transmembrane region" description="Helical" evidence="1">
    <location>
        <begin position="172"/>
        <end position="190"/>
    </location>
</feature>
<evidence type="ECO:0000256" key="1">
    <source>
        <dbReference type="SAM" id="Phobius"/>
    </source>
</evidence>
<evidence type="ECO:0000259" key="2">
    <source>
        <dbReference type="Pfam" id="PF02517"/>
    </source>
</evidence>
<dbReference type="Proteomes" id="UP000016464">
    <property type="component" value="Unassembled WGS sequence"/>
</dbReference>
<comment type="caution">
    <text evidence="3">The sequence shown here is derived from an EMBL/GenBank/DDBJ whole genome shotgun (WGS) entry which is preliminary data.</text>
</comment>
<accession>U1LZL3</accession>
<dbReference type="EMBL" id="ATCL01000014">
    <property type="protein sequence ID" value="ERG67812.1"/>
    <property type="molecule type" value="Genomic_DNA"/>
</dbReference>
<sequence>MSRNNSIILAAVVFMVMGVVMAVSAFGFQIYYGNPELLRIAIFGEVLTAVFIVFWIRSKGSFARVGFSTLKVRGLVWLVPVFLVVLYQFGLIVMEFVSRFNQLSSSTVQLLAIIFVTTLFVGFNEEVTFRGVLLRMLKPDVHPYRAIVISALLFSSFHLLNLIAFIPPAAMLFQLGNTFLFGLFFALVALKLNNLWPLIIFHALWDFGSIAGDVLAVNLTIPTLVTQVFVIIAIVVQFVLLKRHDLSHLKPTSLTSAKI</sequence>
<dbReference type="OrthoDB" id="371054at2"/>
<keyword evidence="4" id="KW-1185">Reference proteome</keyword>
<feature type="transmembrane region" description="Helical" evidence="1">
    <location>
        <begin position="37"/>
        <end position="56"/>
    </location>
</feature>
<feature type="transmembrane region" description="Helical" evidence="1">
    <location>
        <begin position="221"/>
        <end position="241"/>
    </location>
</feature>
<dbReference type="GO" id="GO:0080120">
    <property type="term" value="P:CAAX-box protein maturation"/>
    <property type="evidence" value="ECO:0007669"/>
    <property type="project" value="UniProtKB-ARBA"/>
</dbReference>
<feature type="transmembrane region" description="Helical" evidence="1">
    <location>
        <begin position="76"/>
        <end position="97"/>
    </location>
</feature>
<dbReference type="InterPro" id="IPR003675">
    <property type="entry name" value="Rce1/LyrA-like_dom"/>
</dbReference>